<gene>
    <name evidence="4" type="ORF">NBG84_01975</name>
</gene>
<keyword evidence="1" id="KW-0233">DNA recombination</keyword>
<dbReference type="EMBL" id="JAMQAW010000002">
    <property type="protein sequence ID" value="MCM2387093.1"/>
    <property type="molecule type" value="Genomic_DNA"/>
</dbReference>
<sequence length="105" mass="11647">METGAGLGLRQGEAFGLSLEDFDFDFDEGVVHIRRQIKMVRASLCFALPKGRKVRDVALPSSIGEAARRYADVFPSVPVTMAWNDPRPPETPVEAKHRRPSGNPR</sequence>
<keyword evidence="5" id="KW-1185">Reference proteome</keyword>
<dbReference type="PROSITE" id="PS51898">
    <property type="entry name" value="TYR_RECOMBINASE"/>
    <property type="match status" value="1"/>
</dbReference>
<name>A0ABT0UFC8_9ACTN</name>
<proteinExistence type="predicted"/>
<dbReference type="InterPro" id="IPR011010">
    <property type="entry name" value="DNA_brk_join_enz"/>
</dbReference>
<evidence type="ECO:0000313" key="4">
    <source>
        <dbReference type="EMBL" id="MCM2387093.1"/>
    </source>
</evidence>
<protein>
    <recommendedName>
        <fullName evidence="3">Tyr recombinase domain-containing protein</fullName>
    </recommendedName>
</protein>
<dbReference type="Gene3D" id="1.10.443.10">
    <property type="entry name" value="Intergrase catalytic core"/>
    <property type="match status" value="1"/>
</dbReference>
<feature type="domain" description="Tyr recombinase" evidence="3">
    <location>
        <begin position="1"/>
        <end position="105"/>
    </location>
</feature>
<evidence type="ECO:0000313" key="5">
    <source>
        <dbReference type="Proteomes" id="UP001431429"/>
    </source>
</evidence>
<comment type="caution">
    <text evidence="4">The sequence shown here is derived from an EMBL/GenBank/DDBJ whole genome shotgun (WGS) entry which is preliminary data.</text>
</comment>
<feature type="compositionally biased region" description="Basic residues" evidence="2">
    <location>
        <begin position="96"/>
        <end position="105"/>
    </location>
</feature>
<reference evidence="4" key="1">
    <citation type="submission" date="2022-06" db="EMBL/GenBank/DDBJ databases">
        <title>Genome public.</title>
        <authorList>
            <person name="Sun Q."/>
        </authorList>
    </citation>
    <scope>NUCLEOTIDE SEQUENCE</scope>
    <source>
        <strain evidence="4">CWNU-1</strain>
    </source>
</reference>
<organism evidence="4 5">
    <name type="scientific">Streptomyces albipurpureus</name>
    <dbReference type="NCBI Taxonomy" id="2897419"/>
    <lineage>
        <taxon>Bacteria</taxon>
        <taxon>Bacillati</taxon>
        <taxon>Actinomycetota</taxon>
        <taxon>Actinomycetes</taxon>
        <taxon>Kitasatosporales</taxon>
        <taxon>Streptomycetaceae</taxon>
        <taxon>Streptomyces</taxon>
    </lineage>
</organism>
<dbReference type="SUPFAM" id="SSF56349">
    <property type="entry name" value="DNA breaking-rejoining enzymes"/>
    <property type="match status" value="1"/>
</dbReference>
<dbReference type="Proteomes" id="UP001431429">
    <property type="component" value="Unassembled WGS sequence"/>
</dbReference>
<dbReference type="RefSeq" id="WP_250917450.1">
    <property type="nucleotide sequence ID" value="NZ_JAMQAW010000002.1"/>
</dbReference>
<dbReference type="InterPro" id="IPR013762">
    <property type="entry name" value="Integrase-like_cat_sf"/>
</dbReference>
<feature type="region of interest" description="Disordered" evidence="2">
    <location>
        <begin position="81"/>
        <end position="105"/>
    </location>
</feature>
<accession>A0ABT0UFC8</accession>
<evidence type="ECO:0000256" key="1">
    <source>
        <dbReference type="ARBA" id="ARBA00023172"/>
    </source>
</evidence>
<evidence type="ECO:0000259" key="3">
    <source>
        <dbReference type="PROSITE" id="PS51898"/>
    </source>
</evidence>
<dbReference type="InterPro" id="IPR002104">
    <property type="entry name" value="Integrase_catalytic"/>
</dbReference>
<evidence type="ECO:0000256" key="2">
    <source>
        <dbReference type="SAM" id="MobiDB-lite"/>
    </source>
</evidence>